<reference evidence="1 2" key="1">
    <citation type="journal article" date="2015" name="Genome Announc.">
        <title>Expanding the biotechnology potential of lactobacilli through comparative genomics of 213 strains and associated genera.</title>
        <authorList>
            <person name="Sun Z."/>
            <person name="Harris H.M."/>
            <person name="McCann A."/>
            <person name="Guo C."/>
            <person name="Argimon S."/>
            <person name="Zhang W."/>
            <person name="Yang X."/>
            <person name="Jeffery I.B."/>
            <person name="Cooney J.C."/>
            <person name="Kagawa T.F."/>
            <person name="Liu W."/>
            <person name="Song Y."/>
            <person name="Salvetti E."/>
            <person name="Wrobel A."/>
            <person name="Rasinkangas P."/>
            <person name="Parkhill J."/>
            <person name="Rea M.C."/>
            <person name="O'Sullivan O."/>
            <person name="Ritari J."/>
            <person name="Douillard F.P."/>
            <person name="Paul Ross R."/>
            <person name="Yang R."/>
            <person name="Briner A.E."/>
            <person name="Felis G.E."/>
            <person name="de Vos W.M."/>
            <person name="Barrangou R."/>
            <person name="Klaenhammer T.R."/>
            <person name="Caufield P.W."/>
            <person name="Cui Y."/>
            <person name="Zhang H."/>
            <person name="O'Toole P.W."/>
        </authorList>
    </citation>
    <scope>NUCLEOTIDE SEQUENCE [LARGE SCALE GENOMIC DNA]</scope>
    <source>
        <strain evidence="1 2">DSM 7090</strain>
    </source>
</reference>
<sequence length="200" mass="21021">MTQKGGRMAAEQKVRFGLSKLHFAELTADGKAAKPWPNIGAKSVSVSNGSSSSMSIPADNNPNFFTKSGGASGKEYEFEATRFVRDFYTKILGQTKDATTGALVESVDDVAKQFAVGFEISGDLGGYRVWVLNCAATGVPTYSANTNTEGSLSESSEKLSVKASSIKCKDGKERTVVTFEPGDAGYATAFDAVPFLAAAA</sequence>
<dbReference type="Proteomes" id="UP000051927">
    <property type="component" value="Unassembled WGS sequence"/>
</dbReference>
<evidence type="ECO:0000313" key="1">
    <source>
        <dbReference type="EMBL" id="KRO02166.1"/>
    </source>
</evidence>
<dbReference type="EMBL" id="JQCP01000002">
    <property type="protein sequence ID" value="KRO02166.1"/>
    <property type="molecule type" value="Genomic_DNA"/>
</dbReference>
<dbReference type="InterPro" id="IPR006490">
    <property type="entry name" value="Maj_tail_phi13"/>
</dbReference>
<keyword evidence="2" id="KW-1185">Reference proteome</keyword>
<proteinExistence type="predicted"/>
<dbReference type="NCBIfam" id="TIGR01603">
    <property type="entry name" value="maj_tail_phi13"/>
    <property type="match status" value="1"/>
</dbReference>
<gene>
    <name evidence="1" type="ORF">IV60_GL000587</name>
</gene>
<protein>
    <submittedName>
        <fullName evidence="1">Phage major tail protein</fullName>
    </submittedName>
</protein>
<comment type="caution">
    <text evidence="1">The sequence shown here is derived from an EMBL/GenBank/DDBJ whole genome shotgun (WGS) entry which is preliminary data.</text>
</comment>
<evidence type="ECO:0000313" key="2">
    <source>
        <dbReference type="Proteomes" id="UP000051927"/>
    </source>
</evidence>
<name>A0ABR5Q0D1_9ACTN</name>
<accession>A0ABR5Q0D1</accession>
<organism evidence="1 2">
    <name type="scientific">Lancefieldella rimae</name>
    <dbReference type="NCBI Taxonomy" id="1383"/>
    <lineage>
        <taxon>Bacteria</taxon>
        <taxon>Bacillati</taxon>
        <taxon>Actinomycetota</taxon>
        <taxon>Coriobacteriia</taxon>
        <taxon>Coriobacteriales</taxon>
        <taxon>Atopobiaceae</taxon>
        <taxon>Lancefieldella</taxon>
    </lineage>
</organism>